<evidence type="ECO:0000313" key="2">
    <source>
        <dbReference type="EMBL" id="KAF2550046.1"/>
    </source>
</evidence>
<feature type="region of interest" description="Disordered" evidence="1">
    <location>
        <begin position="1"/>
        <end position="27"/>
    </location>
</feature>
<dbReference type="Proteomes" id="UP000712281">
    <property type="component" value="Unassembled WGS sequence"/>
</dbReference>
<comment type="caution">
    <text evidence="2">The sequence shown here is derived from an EMBL/GenBank/DDBJ whole genome shotgun (WGS) entry which is preliminary data.</text>
</comment>
<accession>A0A8S9GZ19</accession>
<dbReference type="AlphaFoldDB" id="A0A8S9GZ19"/>
<protein>
    <submittedName>
        <fullName evidence="2">Uncharacterized protein</fullName>
    </submittedName>
</protein>
<sequence>MSRLQSAPDLTEFPPLVVEKSTGSSMQREVDAVLAVIPEGDEGALNGGEDANGGEEVREGGSEGGKEAEKEIETQQQLLDVANVNETQMKVHES</sequence>
<reference evidence="2" key="1">
    <citation type="submission" date="2019-12" db="EMBL/GenBank/DDBJ databases">
        <title>Genome sequencing and annotation of Brassica cretica.</title>
        <authorList>
            <person name="Studholme D.J."/>
            <person name="Sarris P.F."/>
        </authorList>
    </citation>
    <scope>NUCLEOTIDE SEQUENCE</scope>
    <source>
        <strain evidence="2">PFS-001/15</strain>
        <tissue evidence="2">Leaf</tissue>
    </source>
</reference>
<evidence type="ECO:0000313" key="3">
    <source>
        <dbReference type="Proteomes" id="UP000712281"/>
    </source>
</evidence>
<feature type="compositionally biased region" description="Basic and acidic residues" evidence="1">
    <location>
        <begin position="55"/>
        <end position="71"/>
    </location>
</feature>
<evidence type="ECO:0000256" key="1">
    <source>
        <dbReference type="SAM" id="MobiDB-lite"/>
    </source>
</evidence>
<name>A0A8S9GZ19_BRACR</name>
<proteinExistence type="predicted"/>
<organism evidence="2 3">
    <name type="scientific">Brassica cretica</name>
    <name type="common">Mustard</name>
    <dbReference type="NCBI Taxonomy" id="69181"/>
    <lineage>
        <taxon>Eukaryota</taxon>
        <taxon>Viridiplantae</taxon>
        <taxon>Streptophyta</taxon>
        <taxon>Embryophyta</taxon>
        <taxon>Tracheophyta</taxon>
        <taxon>Spermatophyta</taxon>
        <taxon>Magnoliopsida</taxon>
        <taxon>eudicotyledons</taxon>
        <taxon>Gunneridae</taxon>
        <taxon>Pentapetalae</taxon>
        <taxon>rosids</taxon>
        <taxon>malvids</taxon>
        <taxon>Brassicales</taxon>
        <taxon>Brassicaceae</taxon>
        <taxon>Brassiceae</taxon>
        <taxon>Brassica</taxon>
    </lineage>
</organism>
<feature type="region of interest" description="Disordered" evidence="1">
    <location>
        <begin position="39"/>
        <end position="71"/>
    </location>
</feature>
<gene>
    <name evidence="2" type="ORF">F2Q68_00034853</name>
</gene>
<dbReference type="EMBL" id="QGKW02001988">
    <property type="protein sequence ID" value="KAF2550046.1"/>
    <property type="molecule type" value="Genomic_DNA"/>
</dbReference>